<proteinExistence type="predicted"/>
<dbReference type="AlphaFoldDB" id="A0A9W4SKG7"/>
<evidence type="ECO:0000256" key="2">
    <source>
        <dbReference type="ARBA" id="ARBA00022679"/>
    </source>
</evidence>
<dbReference type="InterPro" id="IPR014371">
    <property type="entry name" value="Oat_ACAT_DAG_ARE"/>
</dbReference>
<evidence type="ECO:0000256" key="3">
    <source>
        <dbReference type="ARBA" id="ARBA00022824"/>
    </source>
</evidence>
<gene>
    <name evidence="6" type="ORF">FWILDA_LOCUS5700</name>
</gene>
<dbReference type="OrthoDB" id="10039049at2759"/>
<dbReference type="Proteomes" id="UP001153678">
    <property type="component" value="Unassembled WGS sequence"/>
</dbReference>
<reference evidence="6" key="1">
    <citation type="submission" date="2022-08" db="EMBL/GenBank/DDBJ databases">
        <authorList>
            <person name="Kallberg Y."/>
            <person name="Tangrot J."/>
            <person name="Rosling A."/>
        </authorList>
    </citation>
    <scope>NUCLEOTIDE SEQUENCE</scope>
    <source>
        <strain evidence="6">Wild A</strain>
    </source>
</reference>
<evidence type="ECO:0000313" key="7">
    <source>
        <dbReference type="Proteomes" id="UP001153678"/>
    </source>
</evidence>
<keyword evidence="5" id="KW-0812">Transmembrane</keyword>
<dbReference type="PANTHER" id="PTHR10408">
    <property type="entry name" value="STEROL O-ACYLTRANSFERASE"/>
    <property type="match status" value="1"/>
</dbReference>
<dbReference type="PANTHER" id="PTHR10408:SF9">
    <property type="entry name" value="STEROL O-ACYLTRANSFERASE 2-RELATED"/>
    <property type="match status" value="1"/>
</dbReference>
<accession>A0A9W4SKG7</accession>
<name>A0A9W4SKG7_9GLOM</name>
<dbReference type="GO" id="GO:0005789">
    <property type="term" value="C:endoplasmic reticulum membrane"/>
    <property type="evidence" value="ECO:0007669"/>
    <property type="project" value="UniProtKB-SubCell"/>
</dbReference>
<dbReference type="GO" id="GO:0034737">
    <property type="term" value="F:ergosterol O-acyltransferase activity"/>
    <property type="evidence" value="ECO:0007669"/>
    <property type="project" value="TreeGrafter"/>
</dbReference>
<dbReference type="GO" id="GO:0008204">
    <property type="term" value="P:ergosterol metabolic process"/>
    <property type="evidence" value="ECO:0007669"/>
    <property type="project" value="TreeGrafter"/>
</dbReference>
<comment type="subcellular location">
    <subcellularLocation>
        <location evidence="1">Endoplasmic reticulum membrane</location>
        <topology evidence="1">Multi-pass membrane protein</topology>
    </subcellularLocation>
</comment>
<keyword evidence="2" id="KW-0808">Transferase</keyword>
<organism evidence="6 7">
    <name type="scientific">Funneliformis geosporum</name>
    <dbReference type="NCBI Taxonomy" id="1117311"/>
    <lineage>
        <taxon>Eukaryota</taxon>
        <taxon>Fungi</taxon>
        <taxon>Fungi incertae sedis</taxon>
        <taxon>Mucoromycota</taxon>
        <taxon>Glomeromycotina</taxon>
        <taxon>Glomeromycetes</taxon>
        <taxon>Glomerales</taxon>
        <taxon>Glomeraceae</taxon>
        <taxon>Funneliformis</taxon>
    </lineage>
</organism>
<comment type="caution">
    <text evidence="6">The sequence shown here is derived from an EMBL/GenBank/DDBJ whole genome shotgun (WGS) entry which is preliminary data.</text>
</comment>
<feature type="transmembrane region" description="Helical" evidence="5">
    <location>
        <begin position="177"/>
        <end position="194"/>
    </location>
</feature>
<feature type="transmembrane region" description="Helical" evidence="5">
    <location>
        <begin position="76"/>
        <end position="96"/>
    </location>
</feature>
<protein>
    <submittedName>
        <fullName evidence="6">9335_t:CDS:1</fullName>
    </submittedName>
</protein>
<dbReference type="EMBL" id="CAMKVN010000967">
    <property type="protein sequence ID" value="CAI2172675.1"/>
    <property type="molecule type" value="Genomic_DNA"/>
</dbReference>
<evidence type="ECO:0000256" key="1">
    <source>
        <dbReference type="ARBA" id="ARBA00004477"/>
    </source>
</evidence>
<sequence>MILVEKHISPSLSSITDTSPITKTTTTTIKTTLSATLTNDDELNRLPRKIAKRVDIFQPRRSQLDRETLDSHQESFRGFFTLFWIAMGFYIIQAGVKNFQSTGILVDLTFFRLFSQDAIGLILSDMCMVGSMFFSVLIQKVIARGWIRWRYTGMIIQHVFQVMFLFVPIYWTFFRGWPWVQSGFFVLHTISMLMKLHSYSFYNGELSTYVVRLSELKERFANLVGESKKSDIEVDEKDENQRQMLDQLKEKIDQVEGYLHSPSKSIRYPENVTFLNYVDFLLVPTLVYELEYPRTEK</sequence>
<keyword evidence="5" id="KW-1133">Transmembrane helix</keyword>
<keyword evidence="4" id="KW-0012">Acyltransferase</keyword>
<evidence type="ECO:0000256" key="5">
    <source>
        <dbReference type="SAM" id="Phobius"/>
    </source>
</evidence>
<evidence type="ECO:0000313" key="6">
    <source>
        <dbReference type="EMBL" id="CAI2172675.1"/>
    </source>
</evidence>
<keyword evidence="7" id="KW-1185">Reference proteome</keyword>
<evidence type="ECO:0000256" key="4">
    <source>
        <dbReference type="ARBA" id="ARBA00023315"/>
    </source>
</evidence>
<feature type="transmembrane region" description="Helical" evidence="5">
    <location>
        <begin position="151"/>
        <end position="171"/>
    </location>
</feature>
<keyword evidence="3" id="KW-0256">Endoplasmic reticulum</keyword>
<keyword evidence="5" id="KW-0472">Membrane</keyword>
<dbReference type="PIRSF" id="PIRSF000439">
    <property type="entry name" value="Oat_ACAT_DAG_ARE"/>
    <property type="match status" value="1"/>
</dbReference>
<feature type="transmembrane region" description="Helical" evidence="5">
    <location>
        <begin position="118"/>
        <end position="139"/>
    </location>
</feature>